<evidence type="ECO:0000313" key="11">
    <source>
        <dbReference type="Proteomes" id="UP001229421"/>
    </source>
</evidence>
<dbReference type="PANTHER" id="PTHR48063:SF103">
    <property type="entry name" value="LEUCINE-RICH RECEPTOR-LIKE KINASE FAMILY PROTEIN"/>
    <property type="match status" value="1"/>
</dbReference>
<keyword evidence="2" id="KW-0433">Leucine-rich repeat</keyword>
<evidence type="ECO:0000256" key="8">
    <source>
        <dbReference type="ARBA" id="ARBA00023180"/>
    </source>
</evidence>
<proteinExistence type="predicted"/>
<dbReference type="Pfam" id="PF00560">
    <property type="entry name" value="LRR_1"/>
    <property type="match status" value="9"/>
</dbReference>
<comment type="caution">
    <text evidence="10">The sequence shown here is derived from an EMBL/GenBank/DDBJ whole genome shotgun (WGS) entry which is preliminary data.</text>
</comment>
<organism evidence="10 11">
    <name type="scientific">Tagetes erecta</name>
    <name type="common">African marigold</name>
    <dbReference type="NCBI Taxonomy" id="13708"/>
    <lineage>
        <taxon>Eukaryota</taxon>
        <taxon>Viridiplantae</taxon>
        <taxon>Streptophyta</taxon>
        <taxon>Embryophyta</taxon>
        <taxon>Tracheophyta</taxon>
        <taxon>Spermatophyta</taxon>
        <taxon>Magnoliopsida</taxon>
        <taxon>eudicotyledons</taxon>
        <taxon>Gunneridae</taxon>
        <taxon>Pentapetalae</taxon>
        <taxon>asterids</taxon>
        <taxon>campanulids</taxon>
        <taxon>Asterales</taxon>
        <taxon>Asteraceae</taxon>
        <taxon>Asteroideae</taxon>
        <taxon>Heliantheae alliance</taxon>
        <taxon>Tageteae</taxon>
        <taxon>Tagetes</taxon>
    </lineage>
</organism>
<protein>
    <submittedName>
        <fullName evidence="10">Uncharacterized protein</fullName>
    </submittedName>
</protein>
<dbReference type="GO" id="GO:0016020">
    <property type="term" value="C:membrane"/>
    <property type="evidence" value="ECO:0007669"/>
    <property type="project" value="UniProtKB-SubCell"/>
</dbReference>
<evidence type="ECO:0000256" key="2">
    <source>
        <dbReference type="ARBA" id="ARBA00022614"/>
    </source>
</evidence>
<keyword evidence="4" id="KW-0732">Signal</keyword>
<keyword evidence="6 9" id="KW-1133">Transmembrane helix</keyword>
<dbReference type="InterPro" id="IPR046956">
    <property type="entry name" value="RLP23-like"/>
</dbReference>
<keyword evidence="8" id="KW-0325">Glycoprotein</keyword>
<evidence type="ECO:0000256" key="1">
    <source>
        <dbReference type="ARBA" id="ARBA00004479"/>
    </source>
</evidence>
<comment type="subcellular location">
    <subcellularLocation>
        <location evidence="1">Membrane</location>
        <topology evidence="1">Single-pass type I membrane protein</topology>
    </subcellularLocation>
</comment>
<sequence>MTPKNFSLHGRLEPTIVVNGLEYLDLGWNDFNGTIPRELGNLTNLQVLSLEGLRKCGTETLDWLSRLSQLEDLGLSNLDLSLNKLDGIPKYLGNLCSLTTLNFYFNSMPVHFPDFLSNLSGCTSFTLQNLVASGSQLIGSFSNDIERFSSMKYLSLSNNQLNGTISEKVWHLPRLQRLDFSYNSLKGAISEYIGKTKISVIDLSNNPLEGVPFKAHMSNISNVKEIDLSSCKLGPRFPKWIHMLKNLSRIDIANTGISDTIPEDFWNMWPSQLTYMNLSSNNITGKLIDLLSNFGSEPPTLDLSSNNFYGPIPNVSSALQWLDLSKNKFNGKINFVCQIVDGFLFFLDLSQNSFTGQIPDCLWHFKELKLLSLGNNNLFGRLPASIKYLFNLEIMYLYNNSLSGELPLSLKKCTSLTFLELGSNNFSGHIPVWIGENLPGLYTLSLTSNNFFGTIPSQLCYLVNLQILDLSINNLYGTIPSCLNNLTSMVQNGFSPHQNVHYFNFTSGTEYVDHAMIKWQGVMREFGLEVPHSSGESEGDGEDTDELKKWFYIGGAAGFAIGFWIVCIVLLVTRRGKRIFYYMNL</sequence>
<keyword evidence="3 9" id="KW-0812">Transmembrane</keyword>
<dbReference type="InterPro" id="IPR001611">
    <property type="entry name" value="Leu-rich_rpt"/>
</dbReference>
<keyword evidence="7 9" id="KW-0472">Membrane</keyword>
<evidence type="ECO:0000256" key="5">
    <source>
        <dbReference type="ARBA" id="ARBA00022737"/>
    </source>
</evidence>
<feature type="transmembrane region" description="Helical" evidence="9">
    <location>
        <begin position="550"/>
        <end position="573"/>
    </location>
</feature>
<dbReference type="PANTHER" id="PTHR48063">
    <property type="entry name" value="LRR RECEPTOR-LIKE KINASE"/>
    <property type="match status" value="1"/>
</dbReference>
<evidence type="ECO:0000256" key="6">
    <source>
        <dbReference type="ARBA" id="ARBA00022989"/>
    </source>
</evidence>
<dbReference type="SUPFAM" id="SSF52058">
    <property type="entry name" value="L domain-like"/>
    <property type="match status" value="1"/>
</dbReference>
<keyword evidence="11" id="KW-1185">Reference proteome</keyword>
<dbReference type="InterPro" id="IPR032675">
    <property type="entry name" value="LRR_dom_sf"/>
</dbReference>
<dbReference type="PRINTS" id="PR00019">
    <property type="entry name" value="LEURICHRPT"/>
</dbReference>
<dbReference type="FunFam" id="3.80.10.10:FF:000041">
    <property type="entry name" value="LRR receptor-like serine/threonine-protein kinase ERECTA"/>
    <property type="match status" value="1"/>
</dbReference>
<name>A0AAD8L5M8_TARER</name>
<evidence type="ECO:0000313" key="10">
    <source>
        <dbReference type="EMBL" id="KAK1435262.1"/>
    </source>
</evidence>
<evidence type="ECO:0000256" key="9">
    <source>
        <dbReference type="SAM" id="Phobius"/>
    </source>
</evidence>
<dbReference type="Gene3D" id="3.80.10.10">
    <property type="entry name" value="Ribonuclease Inhibitor"/>
    <property type="match status" value="5"/>
</dbReference>
<evidence type="ECO:0000256" key="3">
    <source>
        <dbReference type="ARBA" id="ARBA00022692"/>
    </source>
</evidence>
<accession>A0AAD8L5M8</accession>
<dbReference type="EMBL" id="JAUHHV010000001">
    <property type="protein sequence ID" value="KAK1435262.1"/>
    <property type="molecule type" value="Genomic_DNA"/>
</dbReference>
<gene>
    <name evidence="10" type="ORF">QVD17_01023</name>
</gene>
<keyword evidence="5" id="KW-0677">Repeat</keyword>
<evidence type="ECO:0000256" key="7">
    <source>
        <dbReference type="ARBA" id="ARBA00023136"/>
    </source>
</evidence>
<reference evidence="10" key="1">
    <citation type="journal article" date="2023" name="bioRxiv">
        <title>Improved chromosome-level genome assembly for marigold (Tagetes erecta).</title>
        <authorList>
            <person name="Jiang F."/>
            <person name="Yuan L."/>
            <person name="Wang S."/>
            <person name="Wang H."/>
            <person name="Xu D."/>
            <person name="Wang A."/>
            <person name="Fan W."/>
        </authorList>
    </citation>
    <scope>NUCLEOTIDE SEQUENCE</scope>
    <source>
        <strain evidence="10">WSJ</strain>
        <tissue evidence="10">Leaf</tissue>
    </source>
</reference>
<dbReference type="Proteomes" id="UP001229421">
    <property type="component" value="Unassembled WGS sequence"/>
</dbReference>
<evidence type="ECO:0000256" key="4">
    <source>
        <dbReference type="ARBA" id="ARBA00022729"/>
    </source>
</evidence>
<dbReference type="FunFam" id="3.80.10.10:FF:000095">
    <property type="entry name" value="LRR receptor-like serine/threonine-protein kinase GSO1"/>
    <property type="match status" value="1"/>
</dbReference>
<dbReference type="AlphaFoldDB" id="A0AAD8L5M8"/>